<evidence type="ECO:0000313" key="1">
    <source>
        <dbReference type="EMBL" id="MBO0349381.1"/>
    </source>
</evidence>
<comment type="caution">
    <text evidence="1">The sequence shown here is derived from an EMBL/GenBank/DDBJ whole genome shotgun (WGS) entry which is preliminary data.</text>
</comment>
<protein>
    <submittedName>
        <fullName evidence="1">Uncharacterized protein</fullName>
    </submittedName>
</protein>
<organism evidence="1 2">
    <name type="scientific">Phormidium pseudopriestleyi FRX01</name>
    <dbReference type="NCBI Taxonomy" id="1759528"/>
    <lineage>
        <taxon>Bacteria</taxon>
        <taxon>Bacillati</taxon>
        <taxon>Cyanobacteriota</taxon>
        <taxon>Cyanophyceae</taxon>
        <taxon>Oscillatoriophycideae</taxon>
        <taxon>Oscillatoriales</taxon>
        <taxon>Oscillatoriaceae</taxon>
        <taxon>Phormidium</taxon>
    </lineage>
</organism>
<accession>A0ABS3FQI6</accession>
<dbReference type="EMBL" id="JAFLQW010000267">
    <property type="protein sequence ID" value="MBO0349381.1"/>
    <property type="molecule type" value="Genomic_DNA"/>
</dbReference>
<evidence type="ECO:0000313" key="2">
    <source>
        <dbReference type="Proteomes" id="UP000664844"/>
    </source>
</evidence>
<name>A0ABS3FQI6_9CYAN</name>
<dbReference type="Proteomes" id="UP000664844">
    <property type="component" value="Unassembled WGS sequence"/>
</dbReference>
<keyword evidence="2" id="KW-1185">Reference proteome</keyword>
<gene>
    <name evidence="1" type="ORF">J0895_09735</name>
</gene>
<reference evidence="1 2" key="1">
    <citation type="submission" date="2021-03" db="EMBL/GenBank/DDBJ databases">
        <title>Metabolic Capacity of the Antarctic Cyanobacterium Phormidium pseudopriestleyi that Sustains Oxygenic Photosynthesis in the Presence of Hydrogen Sulfide.</title>
        <authorList>
            <person name="Lumian J.E."/>
            <person name="Jungblut A.D."/>
            <person name="Dillon M.L."/>
            <person name="Hawes I."/>
            <person name="Doran P.T."/>
            <person name="Mackey T.J."/>
            <person name="Dick G.J."/>
            <person name="Grettenberger C.L."/>
            <person name="Sumner D.Y."/>
        </authorList>
    </citation>
    <scope>NUCLEOTIDE SEQUENCE [LARGE SCALE GENOMIC DNA]</scope>
    <source>
        <strain evidence="1 2">FRX01</strain>
    </source>
</reference>
<proteinExistence type="predicted"/>
<sequence length="50" mass="5181">MVLVLGLSFANLTVTQGNTGTFIYAGNDLLATLNGVDASLITSDDFFLVG</sequence>